<proteinExistence type="predicted"/>
<dbReference type="SUPFAM" id="SSF54593">
    <property type="entry name" value="Glyoxalase/Bleomycin resistance protein/Dihydroxybiphenyl dioxygenase"/>
    <property type="match status" value="1"/>
</dbReference>
<reference evidence="2" key="1">
    <citation type="submission" date="2022-05" db="EMBL/GenBank/DDBJ databases">
        <authorList>
            <person name="Jo J.-H."/>
            <person name="Im W.-T."/>
        </authorList>
    </citation>
    <scope>NUCLEOTIDE SEQUENCE</scope>
    <source>
        <strain evidence="2">RB56-2</strain>
    </source>
</reference>
<dbReference type="Proteomes" id="UP001165383">
    <property type="component" value="Unassembled WGS sequence"/>
</dbReference>
<dbReference type="InterPro" id="IPR004360">
    <property type="entry name" value="Glyas_Fos-R_dOase_dom"/>
</dbReference>
<keyword evidence="3" id="KW-1185">Reference proteome</keyword>
<dbReference type="PANTHER" id="PTHR35006:SF1">
    <property type="entry name" value="BLL2941 PROTEIN"/>
    <property type="match status" value="1"/>
</dbReference>
<dbReference type="EMBL" id="JAMGBB010000001">
    <property type="protein sequence ID" value="MCL6741184.1"/>
    <property type="molecule type" value="Genomic_DNA"/>
</dbReference>
<dbReference type="InterPro" id="IPR029068">
    <property type="entry name" value="Glyas_Bleomycin-R_OHBP_Dase"/>
</dbReference>
<evidence type="ECO:0000313" key="2">
    <source>
        <dbReference type="EMBL" id="MCL6741184.1"/>
    </source>
</evidence>
<dbReference type="CDD" id="cd07262">
    <property type="entry name" value="VOC_like"/>
    <property type="match status" value="1"/>
</dbReference>
<comment type="caution">
    <text evidence="2">The sequence shown here is derived from an EMBL/GenBank/DDBJ whole genome shotgun (WGS) entry which is preliminary data.</text>
</comment>
<feature type="domain" description="VOC" evidence="1">
    <location>
        <begin position="1"/>
        <end position="130"/>
    </location>
</feature>
<dbReference type="PROSITE" id="PS51819">
    <property type="entry name" value="VOC"/>
    <property type="match status" value="1"/>
</dbReference>
<dbReference type="RefSeq" id="WP_249915585.1">
    <property type="nucleotide sequence ID" value="NZ_JAMGBB010000001.1"/>
</dbReference>
<evidence type="ECO:0000259" key="1">
    <source>
        <dbReference type="PROSITE" id="PS51819"/>
    </source>
</evidence>
<gene>
    <name evidence="2" type="ORF">LZ518_08580</name>
</gene>
<dbReference type="Pfam" id="PF00903">
    <property type="entry name" value="Glyoxalase"/>
    <property type="match status" value="1"/>
</dbReference>
<dbReference type="PANTHER" id="PTHR35006">
    <property type="entry name" value="GLYOXALASE FAMILY PROTEIN (AFU_ORTHOLOGUE AFUA_5G14830)"/>
    <property type="match status" value="1"/>
</dbReference>
<name>A0ABT0S9W2_9SPHN</name>
<protein>
    <submittedName>
        <fullName evidence="2">VOC family protein</fullName>
    </submittedName>
</protein>
<dbReference type="Gene3D" id="3.10.180.10">
    <property type="entry name" value="2,3-Dihydroxybiphenyl 1,2-Dioxygenase, domain 1"/>
    <property type="match status" value="1"/>
</dbReference>
<sequence length="134" mass="14078">MIGYVTLGSDNMPRARAFYDELLGSTIGAKRIMEFGDETGGFTMWGTGFDKPGLAVTTPNNKEPAVAGNGNMTAIAMNSRDKVDQIYGKALELGGTCEGPPGVRGDEGPQAFYGAYFRDPDGNKLAAFCIGPAA</sequence>
<evidence type="ECO:0000313" key="3">
    <source>
        <dbReference type="Proteomes" id="UP001165383"/>
    </source>
</evidence>
<accession>A0ABT0S9W2</accession>
<dbReference type="InterPro" id="IPR037523">
    <property type="entry name" value="VOC_core"/>
</dbReference>
<organism evidence="2 3">
    <name type="scientific">Sphingomonas brevis</name>
    <dbReference type="NCBI Taxonomy" id="2908206"/>
    <lineage>
        <taxon>Bacteria</taxon>
        <taxon>Pseudomonadati</taxon>
        <taxon>Pseudomonadota</taxon>
        <taxon>Alphaproteobacteria</taxon>
        <taxon>Sphingomonadales</taxon>
        <taxon>Sphingomonadaceae</taxon>
        <taxon>Sphingomonas</taxon>
    </lineage>
</organism>